<dbReference type="InterPro" id="IPR036957">
    <property type="entry name" value="Znf_PARP_sf"/>
</dbReference>
<organism evidence="8 9">
    <name type="scientific">Chlorella ohadii</name>
    <dbReference type="NCBI Taxonomy" id="2649997"/>
    <lineage>
        <taxon>Eukaryota</taxon>
        <taxon>Viridiplantae</taxon>
        <taxon>Chlorophyta</taxon>
        <taxon>core chlorophytes</taxon>
        <taxon>Trebouxiophyceae</taxon>
        <taxon>Chlorellales</taxon>
        <taxon>Chlorellaceae</taxon>
        <taxon>Chlorella clade</taxon>
        <taxon>Chlorella</taxon>
    </lineage>
</organism>
<dbReference type="GO" id="GO:0008270">
    <property type="term" value="F:zinc ion binding"/>
    <property type="evidence" value="ECO:0007669"/>
    <property type="project" value="UniProtKB-KW"/>
</dbReference>
<feature type="compositionally biased region" description="Low complexity" evidence="6">
    <location>
        <begin position="227"/>
        <end position="239"/>
    </location>
</feature>
<evidence type="ECO:0000256" key="2">
    <source>
        <dbReference type="ARBA" id="ARBA00022723"/>
    </source>
</evidence>
<sequence>MAPAGEYKVQEAPTARAKCQGCKQAIAKGALRLGVLIKHPDFPDWWKWRHWECVTARVVTNMEAASNLQGLEELTQEYQNVVHATFGHPPAPKPRKETTKKGDGKAAVAAAAGGSKGKGKGKRGTGQLGDTVDAEVPLPPPVQQPQPDPLEYLREDLGTMLTLMMGGELPKPFIAFFDPSGASTGRLSVLISQLQATGVLCTPWPTPAHEEQMRAKYEAAAAAEAAAQEAAAAAAAAPAPKKRAAKKKRSRRPRGYDSDEDWP</sequence>
<keyword evidence="5" id="KW-0539">Nucleus</keyword>
<dbReference type="GO" id="GO:0005634">
    <property type="term" value="C:nucleus"/>
    <property type="evidence" value="ECO:0007669"/>
    <property type="project" value="UniProtKB-SubCell"/>
</dbReference>
<name>A0AAD5DMV0_9CHLO</name>
<dbReference type="PROSITE" id="PS50064">
    <property type="entry name" value="ZF_PARP_2"/>
    <property type="match status" value="1"/>
</dbReference>
<protein>
    <recommendedName>
        <fullName evidence="7">PARP-type domain-containing protein</fullName>
    </recommendedName>
</protein>
<keyword evidence="4" id="KW-0862">Zinc</keyword>
<dbReference type="EMBL" id="JADXDR010000069">
    <property type="protein sequence ID" value="KAI7840932.1"/>
    <property type="molecule type" value="Genomic_DNA"/>
</dbReference>
<dbReference type="Gene3D" id="3.30.1740.10">
    <property type="entry name" value="Zinc finger, PARP-type"/>
    <property type="match status" value="1"/>
</dbReference>
<keyword evidence="2" id="KW-0479">Metal-binding</keyword>
<feature type="region of interest" description="Disordered" evidence="6">
    <location>
        <begin position="85"/>
        <end position="148"/>
    </location>
</feature>
<dbReference type="SMART" id="SM01336">
    <property type="entry name" value="zf-PARP"/>
    <property type="match status" value="1"/>
</dbReference>
<evidence type="ECO:0000256" key="3">
    <source>
        <dbReference type="ARBA" id="ARBA00022771"/>
    </source>
</evidence>
<evidence type="ECO:0000313" key="9">
    <source>
        <dbReference type="Proteomes" id="UP001205105"/>
    </source>
</evidence>
<reference evidence="8" key="1">
    <citation type="submission" date="2020-11" db="EMBL/GenBank/DDBJ databases">
        <title>Chlorella ohadii genome sequencing and assembly.</title>
        <authorList>
            <person name="Murik O."/>
            <person name="Treves H."/>
            <person name="Kedem I."/>
            <person name="Shotland Y."/>
            <person name="Kaplan A."/>
        </authorList>
    </citation>
    <scope>NUCLEOTIDE SEQUENCE</scope>
    <source>
        <strain evidence="8">1</strain>
    </source>
</reference>
<comment type="subcellular location">
    <subcellularLocation>
        <location evidence="1">Nucleus</location>
    </subcellularLocation>
</comment>
<evidence type="ECO:0000256" key="6">
    <source>
        <dbReference type="SAM" id="MobiDB-lite"/>
    </source>
</evidence>
<dbReference type="GO" id="GO:0003677">
    <property type="term" value="F:DNA binding"/>
    <property type="evidence" value="ECO:0007669"/>
    <property type="project" value="InterPro"/>
</dbReference>
<feature type="region of interest" description="Disordered" evidence="6">
    <location>
        <begin position="227"/>
        <end position="263"/>
    </location>
</feature>
<evidence type="ECO:0000313" key="8">
    <source>
        <dbReference type="EMBL" id="KAI7840932.1"/>
    </source>
</evidence>
<keyword evidence="9" id="KW-1185">Reference proteome</keyword>
<proteinExistence type="predicted"/>
<dbReference type="SUPFAM" id="SSF57716">
    <property type="entry name" value="Glucocorticoid receptor-like (DNA-binding domain)"/>
    <property type="match status" value="1"/>
</dbReference>
<feature type="domain" description="PARP-type" evidence="7">
    <location>
        <begin position="7"/>
        <end position="82"/>
    </location>
</feature>
<dbReference type="Proteomes" id="UP001205105">
    <property type="component" value="Unassembled WGS sequence"/>
</dbReference>
<dbReference type="InterPro" id="IPR001510">
    <property type="entry name" value="Znf_PARP"/>
</dbReference>
<keyword evidence="3" id="KW-0863">Zinc-finger</keyword>
<dbReference type="AlphaFoldDB" id="A0AAD5DMV0"/>
<evidence type="ECO:0000256" key="5">
    <source>
        <dbReference type="ARBA" id="ARBA00023242"/>
    </source>
</evidence>
<evidence type="ECO:0000256" key="4">
    <source>
        <dbReference type="ARBA" id="ARBA00022833"/>
    </source>
</evidence>
<feature type="compositionally biased region" description="Basic residues" evidence="6">
    <location>
        <begin position="240"/>
        <end position="253"/>
    </location>
</feature>
<gene>
    <name evidence="8" type="ORF">COHA_005363</name>
</gene>
<feature type="compositionally biased region" description="Pro residues" evidence="6">
    <location>
        <begin position="137"/>
        <end position="148"/>
    </location>
</feature>
<accession>A0AAD5DMV0</accession>
<evidence type="ECO:0000259" key="7">
    <source>
        <dbReference type="PROSITE" id="PS50064"/>
    </source>
</evidence>
<dbReference type="Pfam" id="PF00645">
    <property type="entry name" value="zf-PARP"/>
    <property type="match status" value="1"/>
</dbReference>
<feature type="compositionally biased region" description="Basic and acidic residues" evidence="6">
    <location>
        <begin position="94"/>
        <end position="104"/>
    </location>
</feature>
<evidence type="ECO:0000256" key="1">
    <source>
        <dbReference type="ARBA" id="ARBA00004123"/>
    </source>
</evidence>
<comment type="caution">
    <text evidence="8">The sequence shown here is derived from an EMBL/GenBank/DDBJ whole genome shotgun (WGS) entry which is preliminary data.</text>
</comment>